<dbReference type="RefSeq" id="XP_015519619.1">
    <property type="nucleotide sequence ID" value="XM_015664133.2"/>
</dbReference>
<feature type="compositionally biased region" description="Low complexity" evidence="1">
    <location>
        <begin position="164"/>
        <end position="176"/>
    </location>
</feature>
<organism evidence="4">
    <name type="scientific">Neodiprion lecontei</name>
    <name type="common">Redheaded pine sawfly</name>
    <dbReference type="NCBI Taxonomy" id="441921"/>
    <lineage>
        <taxon>Eukaryota</taxon>
        <taxon>Metazoa</taxon>
        <taxon>Ecdysozoa</taxon>
        <taxon>Arthropoda</taxon>
        <taxon>Hexapoda</taxon>
        <taxon>Insecta</taxon>
        <taxon>Pterygota</taxon>
        <taxon>Neoptera</taxon>
        <taxon>Endopterygota</taxon>
        <taxon>Hymenoptera</taxon>
        <taxon>Tenthredinoidea</taxon>
        <taxon>Diprionidae</taxon>
        <taxon>Diprioninae</taxon>
        <taxon>Neodiprion</taxon>
    </lineage>
</organism>
<dbReference type="SMART" id="SM00595">
    <property type="entry name" value="MADF"/>
    <property type="match status" value="1"/>
</dbReference>
<feature type="region of interest" description="Disordered" evidence="1">
    <location>
        <begin position="149"/>
        <end position="177"/>
    </location>
</feature>
<dbReference type="Pfam" id="PF10545">
    <property type="entry name" value="MADF_DNA_bdg"/>
    <property type="match status" value="1"/>
</dbReference>
<dbReference type="PANTHER" id="PTHR12243:SF67">
    <property type="entry name" value="COREPRESSOR OF PANGOLIN, ISOFORM A-RELATED"/>
    <property type="match status" value="1"/>
</dbReference>
<evidence type="ECO:0000313" key="4">
    <source>
        <dbReference type="RefSeq" id="XP_015519619.1"/>
    </source>
</evidence>
<dbReference type="InterPro" id="IPR039353">
    <property type="entry name" value="TF_Adf1"/>
</dbReference>
<dbReference type="InterPro" id="IPR006578">
    <property type="entry name" value="MADF-dom"/>
</dbReference>
<dbReference type="AlphaFoldDB" id="A0A6J0BZH4"/>
<reference evidence="4" key="1">
    <citation type="submission" date="2025-08" db="UniProtKB">
        <authorList>
            <consortium name="RefSeq"/>
        </authorList>
    </citation>
    <scope>IDENTIFICATION</scope>
    <source>
        <tissue evidence="4">Thorax and Abdomen</tissue>
    </source>
</reference>
<dbReference type="GO" id="GO:0005634">
    <property type="term" value="C:nucleus"/>
    <property type="evidence" value="ECO:0007669"/>
    <property type="project" value="TreeGrafter"/>
</dbReference>
<evidence type="ECO:0000256" key="1">
    <source>
        <dbReference type="SAM" id="MobiDB-lite"/>
    </source>
</evidence>
<accession>A0A6J0BZH4</accession>
<protein>
    <submittedName>
        <fullName evidence="4">Transcription factor Adf-1</fullName>
    </submittedName>
</protein>
<dbReference type="PROSITE" id="PS51029">
    <property type="entry name" value="MADF"/>
    <property type="match status" value="1"/>
</dbReference>
<dbReference type="GeneID" id="107224178"/>
<dbReference type="GO" id="GO:0006357">
    <property type="term" value="P:regulation of transcription by RNA polymerase II"/>
    <property type="evidence" value="ECO:0007669"/>
    <property type="project" value="TreeGrafter"/>
</dbReference>
<proteinExistence type="predicted"/>
<evidence type="ECO:0000259" key="2">
    <source>
        <dbReference type="PROSITE" id="PS51029"/>
    </source>
</evidence>
<dbReference type="OrthoDB" id="6147983at2759"/>
<dbReference type="InParanoid" id="A0A6J0BZH4"/>
<sequence length="291" mass="33369">MQTVKSSAIFRQVMRDHSYKMEQNETVVTNEDDCDNSEGGSKNGDSLLISLVQNYPHLYVKTSKNQKDYALREKSWQEIAAILEQPASECLKRWTRLRERYSKEKRLSEQNMRNGVTFTIRQCWPHYAEMGFLAQHIVGRRSYRNINTKAKNLKHVRKYKSETPSPSDNPSLSPSPATQYTATLLVQSPVTSPSTSTAIVESSDPLSLLASENNRIFPSSDQNEQRVENVQESIAEMATTVTNHLRNSNQQQETSEDLFCKYLASELKKMSEEEKKATTRRLMDALFQENT</sequence>
<dbReference type="PANTHER" id="PTHR12243">
    <property type="entry name" value="MADF DOMAIN TRANSCRIPTION FACTOR"/>
    <property type="match status" value="1"/>
</dbReference>
<gene>
    <name evidence="4" type="primary">LOC107224178</name>
</gene>
<name>A0A6J0BZH4_NEOLC</name>
<dbReference type="KEGG" id="nlo:107224178"/>
<dbReference type="GO" id="GO:0005667">
    <property type="term" value="C:transcription regulator complex"/>
    <property type="evidence" value="ECO:0007669"/>
    <property type="project" value="TreeGrafter"/>
</dbReference>
<keyword evidence="3" id="KW-1185">Reference proteome</keyword>
<evidence type="ECO:0000313" key="3">
    <source>
        <dbReference type="Proteomes" id="UP000829291"/>
    </source>
</evidence>
<feature type="domain" description="MADF" evidence="2">
    <location>
        <begin position="47"/>
        <end position="138"/>
    </location>
</feature>
<dbReference type="Proteomes" id="UP000829291">
    <property type="component" value="Chromosome 3"/>
</dbReference>